<proteinExistence type="predicted"/>
<dbReference type="InterPro" id="IPR036038">
    <property type="entry name" value="Aminotransferase-like"/>
</dbReference>
<dbReference type="GO" id="GO:0008483">
    <property type="term" value="F:transaminase activity"/>
    <property type="evidence" value="ECO:0007669"/>
    <property type="project" value="UniProtKB-KW"/>
</dbReference>
<dbReference type="Pfam" id="PF01063">
    <property type="entry name" value="Aminotran_4"/>
    <property type="match status" value="1"/>
</dbReference>
<dbReference type="OMA" id="IRCRIDY"/>
<gene>
    <name evidence="1" type="ORF">RZ57_01600</name>
</gene>
<dbReference type="Gene3D" id="3.30.470.10">
    <property type="match status" value="1"/>
</dbReference>
<dbReference type="InterPro" id="IPR043131">
    <property type="entry name" value="BCAT-like_N"/>
</dbReference>
<keyword evidence="1" id="KW-0032">Aminotransferase</keyword>
<evidence type="ECO:0000313" key="1">
    <source>
        <dbReference type="EMBL" id="AKO31930.1"/>
    </source>
</evidence>
<dbReference type="InterPro" id="IPR001544">
    <property type="entry name" value="Aminotrans_IV"/>
</dbReference>
<dbReference type="Gene3D" id="3.20.10.10">
    <property type="entry name" value="D-amino Acid Aminotransferase, subunit A, domain 2"/>
    <property type="match status" value="1"/>
</dbReference>
<dbReference type="Proteomes" id="UP000060132">
    <property type="component" value="Chromosome"/>
</dbReference>
<keyword evidence="1" id="KW-0808">Transferase</keyword>
<accession>A0AAC8ZAL2</accession>
<dbReference type="InterPro" id="IPR043132">
    <property type="entry name" value="BCAT-like_C"/>
</dbReference>
<dbReference type="RefSeq" id="WP_010944427.1">
    <property type="nucleotide sequence ID" value="NZ_CP011218.1"/>
</dbReference>
<sequence>MCQFPLFETILIIDGVAQNLAYHQARLNNTIAHLFQREEVYCLQEIIRVPREFQQGIVRCRIDYHQTAYQLQFSHYLPKVIRRFQCVYTQDFTYSFKYSDRKRLDLLNSQQADEIIIVNNGWISDGSIGNLLFLKAGQWYSPQDYLLKGTQLSYLIDNKQVKLTKIAVQDLLQYERVMLINALNRFELSRSLPISAIQF</sequence>
<organism evidence="1 2">
    <name type="scientific">Haemophilus ducreyi</name>
    <dbReference type="NCBI Taxonomy" id="730"/>
    <lineage>
        <taxon>Bacteria</taxon>
        <taxon>Pseudomonadati</taxon>
        <taxon>Pseudomonadota</taxon>
        <taxon>Gammaproteobacteria</taxon>
        <taxon>Pasteurellales</taxon>
        <taxon>Pasteurellaceae</taxon>
        <taxon>Haemophilus</taxon>
    </lineage>
</organism>
<dbReference type="AlphaFoldDB" id="A0AAC8ZAL2"/>
<reference evidence="1 2" key="1">
    <citation type="journal article" date="2015" name="PLoS Negl. Trop. Dis.">
        <title>Haemophilus ducreyi Cutaneous Ulcer Strains Are Nearly Identical to Class I Genital Ulcer Strains.</title>
        <authorList>
            <person name="Gangaiah D."/>
            <person name="Webb K.M."/>
            <person name="Humphreys T.L."/>
            <person name="Fortney K.R."/>
            <person name="Toh E."/>
            <person name="Tai A."/>
            <person name="Katz S.S."/>
            <person name="Pillay A."/>
            <person name="Chen C.Y."/>
            <person name="Roberts S.A."/>
            <person name="Munson R.S.Jr."/>
            <person name="Spinola S.M."/>
        </authorList>
    </citation>
    <scope>NUCLEOTIDE SEQUENCE [LARGE SCALE GENOMIC DNA]</scope>
    <source>
        <strain evidence="2">CLU2</strain>
    </source>
</reference>
<dbReference type="EMBL" id="CP011219">
    <property type="protein sequence ID" value="AKO31930.1"/>
    <property type="molecule type" value="Genomic_DNA"/>
</dbReference>
<dbReference type="SUPFAM" id="SSF56752">
    <property type="entry name" value="D-aminoacid aminotransferase-like PLP-dependent enzymes"/>
    <property type="match status" value="1"/>
</dbReference>
<name>A0AAC8ZAL2_HAEDC</name>
<protein>
    <submittedName>
        <fullName evidence="1">Branched-chain amino acid aminotransferase</fullName>
    </submittedName>
</protein>
<evidence type="ECO:0000313" key="2">
    <source>
        <dbReference type="Proteomes" id="UP000060132"/>
    </source>
</evidence>